<dbReference type="Proteomes" id="UP000295285">
    <property type="component" value="Unassembled WGS sequence"/>
</dbReference>
<evidence type="ECO:0000313" key="2">
    <source>
        <dbReference type="Proteomes" id="UP000295285"/>
    </source>
</evidence>
<dbReference type="GO" id="GO:0006436">
    <property type="term" value="P:tryptophanyl-tRNA aminoacylation"/>
    <property type="evidence" value="ECO:0007669"/>
    <property type="project" value="TreeGrafter"/>
</dbReference>
<organism evidence="1 2">
    <name type="scientific">Bacillus thuringiensis</name>
    <dbReference type="NCBI Taxonomy" id="1428"/>
    <lineage>
        <taxon>Bacteria</taxon>
        <taxon>Bacillati</taxon>
        <taxon>Bacillota</taxon>
        <taxon>Bacilli</taxon>
        <taxon>Bacillales</taxon>
        <taxon>Bacillaceae</taxon>
        <taxon>Bacillus</taxon>
        <taxon>Bacillus cereus group</taxon>
    </lineage>
</organism>
<gene>
    <name evidence="1" type="ORF">EC910_107115</name>
</gene>
<dbReference type="Gene3D" id="1.10.240.10">
    <property type="entry name" value="Tyrosyl-Transfer RNA Synthetase"/>
    <property type="match status" value="1"/>
</dbReference>
<dbReference type="Gene3D" id="3.40.50.620">
    <property type="entry name" value="HUPs"/>
    <property type="match status" value="1"/>
</dbReference>
<dbReference type="GO" id="GO:0004830">
    <property type="term" value="F:tryptophan-tRNA ligase activity"/>
    <property type="evidence" value="ECO:0007669"/>
    <property type="project" value="TreeGrafter"/>
</dbReference>
<dbReference type="GO" id="GO:0005829">
    <property type="term" value="C:cytosol"/>
    <property type="evidence" value="ECO:0007669"/>
    <property type="project" value="TreeGrafter"/>
</dbReference>
<protein>
    <recommendedName>
        <fullName evidence="3">Tryptophan--tRNA ligase</fullName>
    </recommendedName>
</protein>
<sequence length="89" mass="10530">MIYKEFAKEDEIQSMREKYETGIGWGDVKKELFRVVDRELAGPREKYAMYMNEPNLLYEALEKGAERARKIAKVNLAEIKKRIGFERGR</sequence>
<dbReference type="PANTHER" id="PTHR43766">
    <property type="entry name" value="TRYPTOPHAN--TRNA LIGASE, MITOCHONDRIAL"/>
    <property type="match status" value="1"/>
</dbReference>
<dbReference type="InterPro" id="IPR050203">
    <property type="entry name" value="Trp-tRNA_synthetase"/>
</dbReference>
<accession>A0A4R4BGB8</accession>
<dbReference type="InterPro" id="IPR014729">
    <property type="entry name" value="Rossmann-like_a/b/a_fold"/>
</dbReference>
<dbReference type="AlphaFoldDB" id="A0A4R4BGB8"/>
<dbReference type="PANTHER" id="PTHR43766:SF1">
    <property type="entry name" value="TRYPTOPHAN--TRNA LIGASE, MITOCHONDRIAL"/>
    <property type="match status" value="1"/>
</dbReference>
<reference evidence="1 2" key="1">
    <citation type="submission" date="2019-03" db="EMBL/GenBank/DDBJ databases">
        <title>Above-ground endophytic microbial communities from plants in different locations in the United States.</title>
        <authorList>
            <person name="Frank C."/>
        </authorList>
    </citation>
    <scope>NUCLEOTIDE SEQUENCE [LARGE SCALE GENOMIC DNA]</scope>
    <source>
        <strain evidence="1 2">LP_2_YM</strain>
    </source>
</reference>
<proteinExistence type="predicted"/>
<comment type="caution">
    <text evidence="1">The sequence shown here is derived from an EMBL/GenBank/DDBJ whole genome shotgun (WGS) entry which is preliminary data.</text>
</comment>
<dbReference type="SUPFAM" id="SSF52374">
    <property type="entry name" value="Nucleotidylyl transferase"/>
    <property type="match status" value="1"/>
</dbReference>
<dbReference type="EMBL" id="SMDG01000007">
    <property type="protein sequence ID" value="TCW55026.1"/>
    <property type="molecule type" value="Genomic_DNA"/>
</dbReference>
<name>A0A4R4BGB8_BACTU</name>
<evidence type="ECO:0000313" key="1">
    <source>
        <dbReference type="EMBL" id="TCW55026.1"/>
    </source>
</evidence>
<evidence type="ECO:0008006" key="3">
    <source>
        <dbReference type="Google" id="ProtNLM"/>
    </source>
</evidence>